<dbReference type="PROSITE" id="PS51186">
    <property type="entry name" value="GNAT"/>
    <property type="match status" value="1"/>
</dbReference>
<feature type="domain" description="N-acetyltransferase" evidence="4">
    <location>
        <begin position="1"/>
        <end position="141"/>
    </location>
</feature>
<evidence type="ECO:0000259" key="4">
    <source>
        <dbReference type="PROSITE" id="PS51186"/>
    </source>
</evidence>
<keyword evidence="1 5" id="KW-0808">Transferase</keyword>
<dbReference type="Gene3D" id="3.40.630.30">
    <property type="match status" value="1"/>
</dbReference>
<protein>
    <recommendedName>
        <fullName evidence="3">[Ribosomal protein bS18]-alanine N-acetyltransferase</fullName>
        <ecNumber evidence="3">2.3.1.266</ecNumber>
    </recommendedName>
</protein>
<dbReference type="EMBL" id="KC811150">
    <property type="protein sequence ID" value="AGQ20061.1"/>
    <property type="molecule type" value="Genomic_DNA"/>
</dbReference>
<reference evidence="5" key="1">
    <citation type="journal article" date="2013" name="Sci. Rep.">
        <title>Metagenomics uncovers a new group of low GC and ultra-small marine Actinobacteria.</title>
        <authorList>
            <person name="Ghai R."/>
            <person name="Mizuno C.M."/>
            <person name="Picazo A."/>
            <person name="Camacho A."/>
            <person name="Rodriguez-Valera F."/>
        </authorList>
    </citation>
    <scope>NUCLEOTIDE SEQUENCE</scope>
</reference>
<name>S5DMB3_9ACTN</name>
<evidence type="ECO:0000256" key="2">
    <source>
        <dbReference type="ARBA" id="ARBA00023315"/>
    </source>
</evidence>
<dbReference type="PANTHER" id="PTHR42919:SF8">
    <property type="entry name" value="N-ALPHA-ACETYLTRANSFERASE 50"/>
    <property type="match status" value="1"/>
</dbReference>
<dbReference type="GO" id="GO:0008999">
    <property type="term" value="F:protein-N-terminal-alanine acetyltransferase activity"/>
    <property type="evidence" value="ECO:0007669"/>
    <property type="project" value="UniProtKB-EC"/>
</dbReference>
<organism evidence="5">
    <name type="scientific">Candidatus Actinomarina minuta</name>
    <dbReference type="NCBI Taxonomy" id="1389454"/>
    <lineage>
        <taxon>Bacteria</taxon>
        <taxon>Bacillati</taxon>
        <taxon>Actinomycetota</taxon>
        <taxon>Actinomycetes</taxon>
        <taxon>Candidatus Actinomarinidae</taxon>
        <taxon>Candidatus Actinomarinales</taxon>
        <taxon>Candidatus Actinomarineae</taxon>
        <taxon>Candidatus Actinomarinaceae</taxon>
        <taxon>Candidatus Actinomarina</taxon>
    </lineage>
</organism>
<dbReference type="InterPro" id="IPR016181">
    <property type="entry name" value="Acyl_CoA_acyltransferase"/>
</dbReference>
<dbReference type="InterPro" id="IPR000182">
    <property type="entry name" value="GNAT_dom"/>
</dbReference>
<dbReference type="InterPro" id="IPR006464">
    <property type="entry name" value="AcTrfase_RimI/Ard1"/>
</dbReference>
<dbReference type="PANTHER" id="PTHR42919">
    <property type="entry name" value="N-ALPHA-ACETYLTRANSFERASE"/>
    <property type="match status" value="1"/>
</dbReference>
<keyword evidence="2" id="KW-0012">Acyltransferase</keyword>
<proteinExistence type="inferred from homology"/>
<dbReference type="CDD" id="cd04301">
    <property type="entry name" value="NAT_SF"/>
    <property type="match status" value="1"/>
</dbReference>
<dbReference type="SUPFAM" id="SSF55729">
    <property type="entry name" value="Acyl-CoA N-acyltransferases (Nat)"/>
    <property type="match status" value="1"/>
</dbReference>
<dbReference type="EC" id="2.3.1.266" evidence="3"/>
<evidence type="ECO:0000313" key="5">
    <source>
        <dbReference type="EMBL" id="AGQ20061.1"/>
    </source>
</evidence>
<dbReference type="Pfam" id="PF00583">
    <property type="entry name" value="Acetyltransf_1"/>
    <property type="match status" value="1"/>
</dbReference>
<dbReference type="NCBIfam" id="TIGR01575">
    <property type="entry name" value="rimI"/>
    <property type="match status" value="1"/>
</dbReference>
<dbReference type="GO" id="GO:0005737">
    <property type="term" value="C:cytoplasm"/>
    <property type="evidence" value="ECO:0007669"/>
    <property type="project" value="UniProtKB-SubCell"/>
</dbReference>
<dbReference type="InterPro" id="IPR051556">
    <property type="entry name" value="N-term/lysine_N-AcTrnsfr"/>
</dbReference>
<comment type="catalytic activity">
    <reaction evidence="3">
        <text>N-terminal L-alanyl-[ribosomal protein bS18] + acetyl-CoA = N-terminal N(alpha)-acetyl-L-alanyl-[ribosomal protein bS18] + CoA + H(+)</text>
        <dbReference type="Rhea" id="RHEA:43756"/>
        <dbReference type="Rhea" id="RHEA-COMP:10676"/>
        <dbReference type="Rhea" id="RHEA-COMP:10677"/>
        <dbReference type="ChEBI" id="CHEBI:15378"/>
        <dbReference type="ChEBI" id="CHEBI:57287"/>
        <dbReference type="ChEBI" id="CHEBI:57288"/>
        <dbReference type="ChEBI" id="CHEBI:64718"/>
        <dbReference type="ChEBI" id="CHEBI:83683"/>
        <dbReference type="EC" id="2.3.1.266"/>
    </reaction>
</comment>
<comment type="subcellular location">
    <subcellularLocation>
        <location evidence="3">Cytoplasm</location>
    </subcellularLocation>
</comment>
<keyword evidence="3" id="KW-0963">Cytoplasm</keyword>
<comment type="function">
    <text evidence="3">Acetylates the N-terminal alanine of ribosomal protein bS18.</text>
</comment>
<evidence type="ECO:0000256" key="1">
    <source>
        <dbReference type="ARBA" id="ARBA00022679"/>
    </source>
</evidence>
<comment type="similarity">
    <text evidence="3">Belongs to the acetyltransferase family. RimI subfamily.</text>
</comment>
<accession>S5DMB3</accession>
<sequence length="147" mass="17409">MIRIIEKSTLEFAENLAKLEKTLFSTAWDRDTINDKINRGEFLYWVYEQDDKIVGYLAIQKTLNALHILGIGVLKDYRNQSIARNLTEKLISYFEISQFEKILLEVRESNEAATNLYQSFGFKQYGLRKNYYVNEDAKLFQREKIYA</sequence>
<dbReference type="AlphaFoldDB" id="S5DMB3"/>
<evidence type="ECO:0000256" key="3">
    <source>
        <dbReference type="RuleBase" id="RU363094"/>
    </source>
</evidence>